<name>A0A8E2F6B8_9PEZI</name>
<evidence type="ECO:0000313" key="2">
    <source>
        <dbReference type="Proteomes" id="UP000250140"/>
    </source>
</evidence>
<dbReference type="Proteomes" id="UP000250140">
    <property type="component" value="Unassembled WGS sequence"/>
</dbReference>
<reference evidence="1 2" key="1">
    <citation type="journal article" date="2016" name="Nat. Commun.">
        <title>Ectomycorrhizal ecology is imprinted in the genome of the dominant symbiotic fungus Cenococcum geophilum.</title>
        <authorList>
            <consortium name="DOE Joint Genome Institute"/>
            <person name="Peter M."/>
            <person name="Kohler A."/>
            <person name="Ohm R.A."/>
            <person name="Kuo A."/>
            <person name="Krutzmann J."/>
            <person name="Morin E."/>
            <person name="Arend M."/>
            <person name="Barry K.W."/>
            <person name="Binder M."/>
            <person name="Choi C."/>
            <person name="Clum A."/>
            <person name="Copeland A."/>
            <person name="Grisel N."/>
            <person name="Haridas S."/>
            <person name="Kipfer T."/>
            <person name="LaButti K."/>
            <person name="Lindquist E."/>
            <person name="Lipzen A."/>
            <person name="Maire R."/>
            <person name="Meier B."/>
            <person name="Mihaltcheva S."/>
            <person name="Molinier V."/>
            <person name="Murat C."/>
            <person name="Poggeler S."/>
            <person name="Quandt C.A."/>
            <person name="Sperisen C."/>
            <person name="Tritt A."/>
            <person name="Tisserant E."/>
            <person name="Crous P.W."/>
            <person name="Henrissat B."/>
            <person name="Nehls U."/>
            <person name="Egli S."/>
            <person name="Spatafora J.W."/>
            <person name="Grigoriev I.V."/>
            <person name="Martin F.M."/>
        </authorList>
    </citation>
    <scope>NUCLEOTIDE SEQUENCE [LARGE SCALE GENOMIC DNA]</scope>
    <source>
        <strain evidence="1 2">CBS 207.34</strain>
    </source>
</reference>
<dbReference type="AlphaFoldDB" id="A0A8E2F6B8"/>
<protein>
    <submittedName>
        <fullName evidence="1">Uncharacterized protein</fullName>
    </submittedName>
</protein>
<dbReference type="EMBL" id="KV749057">
    <property type="protein sequence ID" value="OCL11367.1"/>
    <property type="molecule type" value="Genomic_DNA"/>
</dbReference>
<accession>A0A8E2F6B8</accession>
<sequence>MTLTFGLARYYNPAPGTQISSIQHSTAVDQKIPTISVSHRLKMQQNFRLRWLELVGRSLTYLL</sequence>
<evidence type="ECO:0000313" key="1">
    <source>
        <dbReference type="EMBL" id="OCL11367.1"/>
    </source>
</evidence>
<gene>
    <name evidence="1" type="ORF">AOQ84DRAFT_353068</name>
</gene>
<proteinExistence type="predicted"/>
<keyword evidence="2" id="KW-1185">Reference proteome</keyword>
<organism evidence="1 2">
    <name type="scientific">Glonium stellatum</name>
    <dbReference type="NCBI Taxonomy" id="574774"/>
    <lineage>
        <taxon>Eukaryota</taxon>
        <taxon>Fungi</taxon>
        <taxon>Dikarya</taxon>
        <taxon>Ascomycota</taxon>
        <taxon>Pezizomycotina</taxon>
        <taxon>Dothideomycetes</taxon>
        <taxon>Pleosporomycetidae</taxon>
        <taxon>Gloniales</taxon>
        <taxon>Gloniaceae</taxon>
        <taxon>Glonium</taxon>
    </lineage>
</organism>